<reference evidence="1" key="1">
    <citation type="submission" date="2019-10" db="EMBL/GenBank/DDBJ databases">
        <authorList>
            <consortium name="DOE Joint Genome Institute"/>
            <person name="Kuo A."/>
            <person name="Miyauchi S."/>
            <person name="Kiss E."/>
            <person name="Drula E."/>
            <person name="Kohler A."/>
            <person name="Sanchez-Garcia M."/>
            <person name="Andreopoulos B."/>
            <person name="Barry K.W."/>
            <person name="Bonito G."/>
            <person name="Buee M."/>
            <person name="Carver A."/>
            <person name="Chen C."/>
            <person name="Cichocki N."/>
            <person name="Clum A."/>
            <person name="Culley D."/>
            <person name="Crous P.W."/>
            <person name="Fauchery L."/>
            <person name="Girlanda M."/>
            <person name="Hayes R."/>
            <person name="Keri Z."/>
            <person name="LaButti K."/>
            <person name="Lipzen A."/>
            <person name="Lombard V."/>
            <person name="Magnuson J."/>
            <person name="Maillard F."/>
            <person name="Morin E."/>
            <person name="Murat C."/>
            <person name="Nolan M."/>
            <person name="Ohm R."/>
            <person name="Pangilinan J."/>
            <person name="Pereira M."/>
            <person name="Perotto S."/>
            <person name="Peter M."/>
            <person name="Riley R."/>
            <person name="Sitrit Y."/>
            <person name="Stielow B."/>
            <person name="Szollosi G."/>
            <person name="Zifcakova L."/>
            <person name="Stursova M."/>
            <person name="Spatafora J.W."/>
            <person name="Tedersoo L."/>
            <person name="Vaario L.-M."/>
            <person name="Yamada A."/>
            <person name="Yan M."/>
            <person name="Wang P."/>
            <person name="Xu J."/>
            <person name="Bruns T."/>
            <person name="Baldrian P."/>
            <person name="Vilgalys R."/>
            <person name="Henrissat B."/>
            <person name="Grigoriev I.V."/>
            <person name="Hibbett D."/>
            <person name="Nagy L.G."/>
            <person name="Martin F.M."/>
        </authorList>
    </citation>
    <scope>NUCLEOTIDE SEQUENCE</scope>
    <source>
        <strain evidence="1">BED1</strain>
    </source>
</reference>
<comment type="caution">
    <text evidence="1">The sequence shown here is derived from an EMBL/GenBank/DDBJ whole genome shotgun (WGS) entry which is preliminary data.</text>
</comment>
<accession>A0AAD4C3H4</accession>
<reference evidence="1" key="2">
    <citation type="journal article" date="2020" name="Nat. Commun.">
        <title>Large-scale genome sequencing of mycorrhizal fungi provides insights into the early evolution of symbiotic traits.</title>
        <authorList>
            <person name="Miyauchi S."/>
            <person name="Kiss E."/>
            <person name="Kuo A."/>
            <person name="Drula E."/>
            <person name="Kohler A."/>
            <person name="Sanchez-Garcia M."/>
            <person name="Morin E."/>
            <person name="Andreopoulos B."/>
            <person name="Barry K.W."/>
            <person name="Bonito G."/>
            <person name="Buee M."/>
            <person name="Carver A."/>
            <person name="Chen C."/>
            <person name="Cichocki N."/>
            <person name="Clum A."/>
            <person name="Culley D."/>
            <person name="Crous P.W."/>
            <person name="Fauchery L."/>
            <person name="Girlanda M."/>
            <person name="Hayes R.D."/>
            <person name="Keri Z."/>
            <person name="LaButti K."/>
            <person name="Lipzen A."/>
            <person name="Lombard V."/>
            <person name="Magnuson J."/>
            <person name="Maillard F."/>
            <person name="Murat C."/>
            <person name="Nolan M."/>
            <person name="Ohm R.A."/>
            <person name="Pangilinan J."/>
            <person name="Pereira M.F."/>
            <person name="Perotto S."/>
            <person name="Peter M."/>
            <person name="Pfister S."/>
            <person name="Riley R."/>
            <person name="Sitrit Y."/>
            <person name="Stielow J.B."/>
            <person name="Szollosi G."/>
            <person name="Zifcakova L."/>
            <person name="Stursova M."/>
            <person name="Spatafora J.W."/>
            <person name="Tedersoo L."/>
            <person name="Vaario L.M."/>
            <person name="Yamada A."/>
            <person name="Yan M."/>
            <person name="Wang P."/>
            <person name="Xu J."/>
            <person name="Bruns T."/>
            <person name="Baldrian P."/>
            <person name="Vilgalys R."/>
            <person name="Dunand C."/>
            <person name="Henrissat B."/>
            <person name="Grigoriev I.V."/>
            <person name="Hibbett D."/>
            <person name="Nagy L.G."/>
            <person name="Martin F.M."/>
        </authorList>
    </citation>
    <scope>NUCLEOTIDE SEQUENCE</scope>
    <source>
        <strain evidence="1">BED1</strain>
    </source>
</reference>
<proteinExistence type="predicted"/>
<protein>
    <submittedName>
        <fullName evidence="1">Uncharacterized protein</fullName>
    </submittedName>
</protein>
<evidence type="ECO:0000313" key="2">
    <source>
        <dbReference type="Proteomes" id="UP001194468"/>
    </source>
</evidence>
<dbReference type="Proteomes" id="UP001194468">
    <property type="component" value="Unassembled WGS sequence"/>
</dbReference>
<evidence type="ECO:0000313" key="1">
    <source>
        <dbReference type="EMBL" id="KAF8447541.1"/>
    </source>
</evidence>
<gene>
    <name evidence="1" type="ORF">L210DRAFT_3641466</name>
</gene>
<name>A0AAD4C3H4_BOLED</name>
<keyword evidence="2" id="KW-1185">Reference proteome</keyword>
<dbReference type="AlphaFoldDB" id="A0AAD4C3H4"/>
<dbReference type="EMBL" id="WHUW01000004">
    <property type="protein sequence ID" value="KAF8447541.1"/>
    <property type="molecule type" value="Genomic_DNA"/>
</dbReference>
<sequence>MLATIWKVGKEVFTTVESVELLHRASSSPRSKTNLSLGRSHLSPSTKQAISLTQQLNIASIFDTRHEAVSPAQSICEAGACPSSKATWHWSLRRGCLARHSERWRIHDLCLKFIIPLQRSTRRAILSICSLSRSAPRQITFAFVRNHALGFTGIEGFEHKLPSEEPHLFLMIVRVL</sequence>
<organism evidence="1 2">
    <name type="scientific">Boletus edulis BED1</name>
    <dbReference type="NCBI Taxonomy" id="1328754"/>
    <lineage>
        <taxon>Eukaryota</taxon>
        <taxon>Fungi</taxon>
        <taxon>Dikarya</taxon>
        <taxon>Basidiomycota</taxon>
        <taxon>Agaricomycotina</taxon>
        <taxon>Agaricomycetes</taxon>
        <taxon>Agaricomycetidae</taxon>
        <taxon>Boletales</taxon>
        <taxon>Boletineae</taxon>
        <taxon>Boletaceae</taxon>
        <taxon>Boletoideae</taxon>
        <taxon>Boletus</taxon>
    </lineage>
</organism>